<accession>A0A699VJL5</accession>
<dbReference type="InterPro" id="IPR000421">
    <property type="entry name" value="FA58C"/>
</dbReference>
<feature type="non-terminal residue" evidence="2">
    <location>
        <position position="1"/>
    </location>
</feature>
<name>A0A699VJL5_TANCI</name>
<dbReference type="InterPro" id="IPR008979">
    <property type="entry name" value="Galactose-bd-like_sf"/>
</dbReference>
<dbReference type="SUPFAM" id="SSF49785">
    <property type="entry name" value="Galactose-binding domain-like"/>
    <property type="match status" value="1"/>
</dbReference>
<dbReference type="EMBL" id="BKCJ011434771">
    <property type="protein sequence ID" value="GFD33381.1"/>
    <property type="molecule type" value="Genomic_DNA"/>
</dbReference>
<evidence type="ECO:0000259" key="1">
    <source>
        <dbReference type="PROSITE" id="PS50022"/>
    </source>
</evidence>
<feature type="domain" description="F5/8 type C" evidence="1">
    <location>
        <begin position="1"/>
        <end position="66"/>
    </location>
</feature>
<sequence length="66" mass="6896">VSPALAQNIALGKAALASSAVQAASRAFDGDMGTRWESASSDAQYLIVDLGSVQSIDRIRLSWETA</sequence>
<dbReference type="PROSITE" id="PS50022">
    <property type="entry name" value="FA58C_3"/>
    <property type="match status" value="1"/>
</dbReference>
<reference evidence="2" key="1">
    <citation type="journal article" date="2019" name="Sci. Rep.">
        <title>Draft genome of Tanacetum cinerariifolium, the natural source of mosquito coil.</title>
        <authorList>
            <person name="Yamashiro T."/>
            <person name="Shiraishi A."/>
            <person name="Satake H."/>
            <person name="Nakayama K."/>
        </authorList>
    </citation>
    <scope>NUCLEOTIDE SEQUENCE</scope>
</reference>
<comment type="caution">
    <text evidence="2">The sequence shown here is derived from an EMBL/GenBank/DDBJ whole genome shotgun (WGS) entry which is preliminary data.</text>
</comment>
<organism evidence="2">
    <name type="scientific">Tanacetum cinerariifolium</name>
    <name type="common">Dalmatian daisy</name>
    <name type="synonym">Chrysanthemum cinerariifolium</name>
    <dbReference type="NCBI Taxonomy" id="118510"/>
    <lineage>
        <taxon>Eukaryota</taxon>
        <taxon>Viridiplantae</taxon>
        <taxon>Streptophyta</taxon>
        <taxon>Embryophyta</taxon>
        <taxon>Tracheophyta</taxon>
        <taxon>Spermatophyta</taxon>
        <taxon>Magnoliopsida</taxon>
        <taxon>eudicotyledons</taxon>
        <taxon>Gunneridae</taxon>
        <taxon>Pentapetalae</taxon>
        <taxon>asterids</taxon>
        <taxon>campanulids</taxon>
        <taxon>Asterales</taxon>
        <taxon>Asteraceae</taxon>
        <taxon>Asteroideae</taxon>
        <taxon>Anthemideae</taxon>
        <taxon>Anthemidinae</taxon>
        <taxon>Tanacetum</taxon>
    </lineage>
</organism>
<feature type="non-terminal residue" evidence="2">
    <location>
        <position position="66"/>
    </location>
</feature>
<dbReference type="Gene3D" id="2.60.120.260">
    <property type="entry name" value="Galactose-binding domain-like"/>
    <property type="match status" value="1"/>
</dbReference>
<protein>
    <recommendedName>
        <fullName evidence="1">F5/8 type C domain-containing protein</fullName>
    </recommendedName>
</protein>
<proteinExistence type="predicted"/>
<dbReference type="Pfam" id="PF22633">
    <property type="entry name" value="F5_F8_type_C_2"/>
    <property type="match status" value="1"/>
</dbReference>
<evidence type="ECO:0000313" key="2">
    <source>
        <dbReference type="EMBL" id="GFD33381.1"/>
    </source>
</evidence>
<gene>
    <name evidence="2" type="ORF">Tci_905350</name>
</gene>
<dbReference type="AlphaFoldDB" id="A0A699VJL5"/>